<evidence type="ECO:0000256" key="2">
    <source>
        <dbReference type="ARBA" id="ARBA00007171"/>
    </source>
</evidence>
<proteinExistence type="inferred from homology"/>
<sequence>MAKPNETRINSIMYLSVLIVAILVLRLVLLQVFLWENHLAMAQRNMSRLVPIPAPRGMILDRNGEIIARNRYRYELALRTDPKKNWEETYNNLVEYFLSKDIWDEEQVEKNYDILARNRRYQDPVVIERDLDPKIMFELEENRWLYPHMEIIQRPIRYYEESTFFPQLMLGMLEGGAPRENSLEARWDEFLRGRDGYELWTVNVNNVPIGNEPIYIEPATPGNNVVLTIDADLQRYVQKVLTEAIEENKRRQLSRGQNPARHGAALVVDVRTGDILAVASYPEVDINDLHSTKLRDYFQELDNNYNKKFPVSAHQSTRYFEFPPFRASFGIGSTAKILSSIIALEEGIITPNQRYNDTGRYSPKDSPETVVSNHRNSVHGMVNLKESFQVSLNTYFVWMLDQLPGNIRERERLIRTYTDAFGLTLETGLTDVNDSIANQIGRLFDERDRGGGGPGNLDPSRFPLGAQAHINVSPLHMANLVSIVANKGYHYKPRLVKQIEDQQGNIIKKFEPEIYRTVPKDLVSDKTYEIMHEIMNAVTKYGPRTGTSASAFSGFPIEVAAKTGTSHVQSKGDHSWWVGFAPLDKPEIAVVVFIEHADMHGIVGPTARKIMDKYFGLIKE</sequence>
<evidence type="ECO:0000256" key="1">
    <source>
        <dbReference type="ARBA" id="ARBA00004370"/>
    </source>
</evidence>
<evidence type="ECO:0000256" key="4">
    <source>
        <dbReference type="SAM" id="Phobius"/>
    </source>
</evidence>
<comment type="subcellular location">
    <subcellularLocation>
        <location evidence="1">Membrane</location>
    </subcellularLocation>
</comment>
<dbReference type="GO" id="GO:0008658">
    <property type="term" value="F:penicillin binding"/>
    <property type="evidence" value="ECO:0007669"/>
    <property type="project" value="InterPro"/>
</dbReference>
<dbReference type="OrthoDB" id="9757901at2"/>
<dbReference type="STRING" id="1120990.SAMN03080614_100267"/>
<dbReference type="SUPFAM" id="SSF56519">
    <property type="entry name" value="Penicillin binding protein dimerisation domain"/>
    <property type="match status" value="1"/>
</dbReference>
<dbReference type="Gene3D" id="3.40.710.10">
    <property type="entry name" value="DD-peptidase/beta-lactamase superfamily"/>
    <property type="match status" value="1"/>
</dbReference>
<feature type="domain" description="Penicillin-binding protein dimerisation" evidence="6">
    <location>
        <begin position="51"/>
        <end position="168"/>
    </location>
</feature>
<keyword evidence="8" id="KW-1185">Reference proteome</keyword>
<dbReference type="SUPFAM" id="SSF56601">
    <property type="entry name" value="beta-lactamase/transpeptidase-like"/>
    <property type="match status" value="1"/>
</dbReference>
<reference evidence="8" key="1">
    <citation type="submission" date="2016-10" db="EMBL/GenBank/DDBJ databases">
        <authorList>
            <person name="Varghese N."/>
            <person name="Submissions S."/>
        </authorList>
    </citation>
    <scope>NUCLEOTIDE SEQUENCE [LARGE SCALE GENOMIC DNA]</scope>
    <source>
        <strain evidence="8">DSM 13577</strain>
    </source>
</reference>
<dbReference type="InterPro" id="IPR050515">
    <property type="entry name" value="Beta-lactam/transpept"/>
</dbReference>
<dbReference type="Pfam" id="PF03717">
    <property type="entry name" value="PBP_dimer"/>
    <property type="match status" value="1"/>
</dbReference>
<dbReference type="InterPro" id="IPR036138">
    <property type="entry name" value="PBP_dimer_sf"/>
</dbReference>
<keyword evidence="4" id="KW-1133">Transmembrane helix</keyword>
<protein>
    <submittedName>
        <fullName evidence="7">Penicillin-binding protein 2</fullName>
    </submittedName>
</protein>
<evidence type="ECO:0000256" key="3">
    <source>
        <dbReference type="ARBA" id="ARBA00023136"/>
    </source>
</evidence>
<dbReference type="InterPro" id="IPR001460">
    <property type="entry name" value="PCN-bd_Tpept"/>
</dbReference>
<gene>
    <name evidence="7" type="ORF">SAMN03080614_100267</name>
</gene>
<organism evidence="7 8">
    <name type="scientific">Anaerobranca gottschalkii DSM 13577</name>
    <dbReference type="NCBI Taxonomy" id="1120990"/>
    <lineage>
        <taxon>Bacteria</taxon>
        <taxon>Bacillati</taxon>
        <taxon>Bacillota</taxon>
        <taxon>Clostridia</taxon>
        <taxon>Eubacteriales</taxon>
        <taxon>Proteinivoracaceae</taxon>
        <taxon>Anaerobranca</taxon>
    </lineage>
</organism>
<dbReference type="PANTHER" id="PTHR30627">
    <property type="entry name" value="PEPTIDOGLYCAN D,D-TRANSPEPTIDASE"/>
    <property type="match status" value="1"/>
</dbReference>
<accession>A0A1H9YAV2</accession>
<dbReference type="InterPro" id="IPR005311">
    <property type="entry name" value="PBP_dimer"/>
</dbReference>
<dbReference type="GO" id="GO:0071555">
    <property type="term" value="P:cell wall organization"/>
    <property type="evidence" value="ECO:0007669"/>
    <property type="project" value="TreeGrafter"/>
</dbReference>
<dbReference type="AlphaFoldDB" id="A0A1H9YAV2"/>
<dbReference type="InterPro" id="IPR012338">
    <property type="entry name" value="Beta-lactam/transpept-like"/>
</dbReference>
<feature type="transmembrane region" description="Helical" evidence="4">
    <location>
        <begin position="12"/>
        <end position="35"/>
    </location>
</feature>
<evidence type="ECO:0000313" key="8">
    <source>
        <dbReference type="Proteomes" id="UP000243819"/>
    </source>
</evidence>
<dbReference type="Proteomes" id="UP000243819">
    <property type="component" value="Unassembled WGS sequence"/>
</dbReference>
<name>A0A1H9YAV2_9FIRM</name>
<comment type="similarity">
    <text evidence="2">Belongs to the transpeptidase family.</text>
</comment>
<feature type="domain" description="Penicillin-binding protein transpeptidase" evidence="5">
    <location>
        <begin position="263"/>
        <end position="612"/>
    </location>
</feature>
<keyword evidence="3 4" id="KW-0472">Membrane</keyword>
<dbReference type="GO" id="GO:0005886">
    <property type="term" value="C:plasma membrane"/>
    <property type="evidence" value="ECO:0007669"/>
    <property type="project" value="TreeGrafter"/>
</dbReference>
<keyword evidence="4" id="KW-0812">Transmembrane</keyword>
<dbReference type="Gene3D" id="3.90.1310.10">
    <property type="entry name" value="Penicillin-binding protein 2a (Domain 2)"/>
    <property type="match status" value="1"/>
</dbReference>
<dbReference type="RefSeq" id="WP_091348137.1">
    <property type="nucleotide sequence ID" value="NZ_FOIF01000002.1"/>
</dbReference>
<dbReference type="EMBL" id="FOIF01000002">
    <property type="protein sequence ID" value="SES66007.1"/>
    <property type="molecule type" value="Genomic_DNA"/>
</dbReference>
<dbReference type="Pfam" id="PF00905">
    <property type="entry name" value="Transpeptidase"/>
    <property type="match status" value="1"/>
</dbReference>
<evidence type="ECO:0000259" key="5">
    <source>
        <dbReference type="Pfam" id="PF00905"/>
    </source>
</evidence>
<evidence type="ECO:0000313" key="7">
    <source>
        <dbReference type="EMBL" id="SES66007.1"/>
    </source>
</evidence>
<evidence type="ECO:0000259" key="6">
    <source>
        <dbReference type="Pfam" id="PF03717"/>
    </source>
</evidence>